<evidence type="ECO:0000256" key="1">
    <source>
        <dbReference type="ARBA" id="ARBA00004651"/>
    </source>
</evidence>
<feature type="transmembrane region" description="Helical" evidence="6">
    <location>
        <begin position="309"/>
        <end position="326"/>
    </location>
</feature>
<dbReference type="Proteomes" id="UP000430272">
    <property type="component" value="Unassembled WGS sequence"/>
</dbReference>
<dbReference type="GO" id="GO:0043190">
    <property type="term" value="C:ATP-binding cassette (ABC) transporter complex"/>
    <property type="evidence" value="ECO:0007669"/>
    <property type="project" value="InterPro"/>
</dbReference>
<organism evidence="7 8">
    <name type="scientific">Qipengyuania pelagi</name>
    <dbReference type="NCBI Taxonomy" id="994320"/>
    <lineage>
        <taxon>Bacteria</taxon>
        <taxon>Pseudomonadati</taxon>
        <taxon>Pseudomonadota</taxon>
        <taxon>Alphaproteobacteria</taxon>
        <taxon>Sphingomonadales</taxon>
        <taxon>Erythrobacteraceae</taxon>
        <taxon>Qipengyuania</taxon>
    </lineage>
</organism>
<evidence type="ECO:0000313" key="7">
    <source>
        <dbReference type="EMBL" id="MXO52526.1"/>
    </source>
</evidence>
<proteinExistence type="predicted"/>
<evidence type="ECO:0000256" key="5">
    <source>
        <dbReference type="ARBA" id="ARBA00023136"/>
    </source>
</evidence>
<dbReference type="EMBL" id="WTYD01000001">
    <property type="protein sequence ID" value="MXO52526.1"/>
    <property type="molecule type" value="Genomic_DNA"/>
</dbReference>
<dbReference type="AlphaFoldDB" id="A0A844Y3X5"/>
<evidence type="ECO:0000256" key="4">
    <source>
        <dbReference type="ARBA" id="ARBA00022989"/>
    </source>
</evidence>
<evidence type="ECO:0000256" key="6">
    <source>
        <dbReference type="SAM" id="Phobius"/>
    </source>
</evidence>
<keyword evidence="2" id="KW-1003">Cell membrane</keyword>
<accession>A0A844Y3X5</accession>
<evidence type="ECO:0000256" key="2">
    <source>
        <dbReference type="ARBA" id="ARBA00022475"/>
    </source>
</evidence>
<reference evidence="7 8" key="1">
    <citation type="submission" date="2019-12" db="EMBL/GenBank/DDBJ databases">
        <title>Genomic-based taxomic classification of the family Erythrobacteraceae.</title>
        <authorList>
            <person name="Xu L."/>
        </authorList>
    </citation>
    <scope>NUCLEOTIDE SEQUENCE [LARGE SCALE GENOMIC DNA]</scope>
    <source>
        <strain evidence="7 8">JCM 17468</strain>
    </source>
</reference>
<feature type="transmembrane region" description="Helical" evidence="6">
    <location>
        <begin position="20"/>
        <end position="40"/>
    </location>
</feature>
<dbReference type="InterPro" id="IPR030923">
    <property type="entry name" value="LptG"/>
</dbReference>
<comment type="caution">
    <text evidence="7">The sequence shown here is derived from an EMBL/GenBank/DDBJ whole genome shotgun (WGS) entry which is preliminary data.</text>
</comment>
<dbReference type="RefSeq" id="WP_160659502.1">
    <property type="nucleotide sequence ID" value="NZ_BAABDV010000001.1"/>
</dbReference>
<dbReference type="Pfam" id="PF03739">
    <property type="entry name" value="LptF_LptG"/>
    <property type="match status" value="1"/>
</dbReference>
<feature type="transmembrane region" description="Helical" evidence="6">
    <location>
        <begin position="107"/>
        <end position="125"/>
    </location>
</feature>
<dbReference type="NCBIfam" id="TIGR04408">
    <property type="entry name" value="LptG_lptG"/>
    <property type="match status" value="1"/>
</dbReference>
<keyword evidence="8" id="KW-1185">Reference proteome</keyword>
<dbReference type="GO" id="GO:0015920">
    <property type="term" value="P:lipopolysaccharide transport"/>
    <property type="evidence" value="ECO:0007669"/>
    <property type="project" value="TreeGrafter"/>
</dbReference>
<dbReference type="GO" id="GO:0055085">
    <property type="term" value="P:transmembrane transport"/>
    <property type="evidence" value="ECO:0007669"/>
    <property type="project" value="InterPro"/>
</dbReference>
<sequence length="365" mass="39205">MQFDFFPSRTLTLYLAKMFIARILAVLVMLVLVLLMLDLLSSSGEILAVEGNGQAELLTYAGLRIPQLVARFLPYSVLLATLIALVGLNQNSEVVAMKAAGLSAHQVLAPFLLTSLVVAGVSFAFNERVVTRATATLKAWEANEFGSIPETSNVRTNVYLTDGTDILSAAAVAGSGEAIAMRQVTWYRRSPEGAIVEQIRAPVATYAAPGWRLEDATRFEVASAGAEQIPEIVVAQGLTPEQVDLAQVDPDTVSFFALSGAIDRYEAAGRRTAELRAKWWHKLSGPLSAVLMPLLGSVAAFGLARSGQLFVRALIGMALGFAYFVVDNAALAMGNFGGYPPFLAAWAPFLLFFLVGETVLIRTEE</sequence>
<gene>
    <name evidence="7" type="primary">lptG</name>
    <name evidence="7" type="ORF">GRI47_00705</name>
</gene>
<comment type="subcellular location">
    <subcellularLocation>
        <location evidence="1">Cell membrane</location>
        <topology evidence="1">Multi-pass membrane protein</topology>
    </subcellularLocation>
</comment>
<protein>
    <submittedName>
        <fullName evidence="7">LPS export ABC transporter permease LptG</fullName>
    </submittedName>
</protein>
<feature type="transmembrane region" description="Helical" evidence="6">
    <location>
        <begin position="338"/>
        <end position="361"/>
    </location>
</feature>
<evidence type="ECO:0000256" key="3">
    <source>
        <dbReference type="ARBA" id="ARBA00022692"/>
    </source>
</evidence>
<evidence type="ECO:0000313" key="8">
    <source>
        <dbReference type="Proteomes" id="UP000430272"/>
    </source>
</evidence>
<name>A0A844Y3X5_9SPHN</name>
<dbReference type="InterPro" id="IPR005495">
    <property type="entry name" value="LptG/LptF_permease"/>
</dbReference>
<dbReference type="PANTHER" id="PTHR33529:SF2">
    <property type="entry name" value="LIPOPOLYSACCHARIDE EXPORT SYSTEM PERMEASE PROTEIN LPTG"/>
    <property type="match status" value="1"/>
</dbReference>
<feature type="transmembrane region" description="Helical" evidence="6">
    <location>
        <begin position="68"/>
        <end position="87"/>
    </location>
</feature>
<keyword evidence="5 6" id="KW-0472">Membrane</keyword>
<dbReference type="OrthoDB" id="9798468at2"/>
<keyword evidence="3 6" id="KW-0812">Transmembrane</keyword>
<keyword evidence="4 6" id="KW-1133">Transmembrane helix</keyword>
<dbReference type="PANTHER" id="PTHR33529">
    <property type="entry name" value="SLR0882 PROTEIN-RELATED"/>
    <property type="match status" value="1"/>
</dbReference>